<comment type="caution">
    <text evidence="2">The sequence shown here is derived from an EMBL/GenBank/DDBJ whole genome shotgun (WGS) entry which is preliminary data.</text>
</comment>
<sequence>CLNSGHFRIQVNSTTLRRIDRPRKPVWEGNPTTDSPPTSTRFGELGNFEDKVRLSHPSAESTTMASSTTTAIPTTVVPQGSSFEGINAHAQLFAGVKPHHAHSSIRSGMKFNGGSGCEKSANFPIKEGTKEEQKESTANERVEEKRDRQIWQSTQSGQEESDKGGARRPFYIFGAKLT</sequence>
<proteinExistence type="predicted"/>
<feature type="non-terminal residue" evidence="2">
    <location>
        <position position="178"/>
    </location>
</feature>
<dbReference type="Proteomes" id="UP000318571">
    <property type="component" value="Chromosome 1"/>
</dbReference>
<name>A0A553NVN8_TIGCA</name>
<gene>
    <name evidence="2" type="ORF">TCAL_15113</name>
</gene>
<evidence type="ECO:0000313" key="3">
    <source>
        <dbReference type="Proteomes" id="UP000318571"/>
    </source>
</evidence>
<feature type="region of interest" description="Disordered" evidence="1">
    <location>
        <begin position="119"/>
        <end position="178"/>
    </location>
</feature>
<organism evidence="2 3">
    <name type="scientific">Tigriopus californicus</name>
    <name type="common">Marine copepod</name>
    <dbReference type="NCBI Taxonomy" id="6832"/>
    <lineage>
        <taxon>Eukaryota</taxon>
        <taxon>Metazoa</taxon>
        <taxon>Ecdysozoa</taxon>
        <taxon>Arthropoda</taxon>
        <taxon>Crustacea</taxon>
        <taxon>Multicrustacea</taxon>
        <taxon>Hexanauplia</taxon>
        <taxon>Copepoda</taxon>
        <taxon>Harpacticoida</taxon>
        <taxon>Harpacticidae</taxon>
        <taxon>Tigriopus</taxon>
    </lineage>
</organism>
<keyword evidence="3" id="KW-1185">Reference proteome</keyword>
<evidence type="ECO:0000256" key="1">
    <source>
        <dbReference type="SAM" id="MobiDB-lite"/>
    </source>
</evidence>
<protein>
    <submittedName>
        <fullName evidence="2">Uncharacterized protein</fullName>
    </submittedName>
</protein>
<feature type="region of interest" description="Disordered" evidence="1">
    <location>
        <begin position="20"/>
        <end position="42"/>
    </location>
</feature>
<reference evidence="2 3" key="1">
    <citation type="journal article" date="2018" name="Nat. Ecol. Evol.">
        <title>Genomic signatures of mitonuclear coevolution across populations of Tigriopus californicus.</title>
        <authorList>
            <person name="Barreto F.S."/>
            <person name="Watson E.T."/>
            <person name="Lima T.G."/>
            <person name="Willett C.S."/>
            <person name="Edmands S."/>
            <person name="Li W."/>
            <person name="Burton R.S."/>
        </authorList>
    </citation>
    <scope>NUCLEOTIDE SEQUENCE [LARGE SCALE GENOMIC DNA]</scope>
    <source>
        <strain evidence="2 3">San Diego</strain>
    </source>
</reference>
<feature type="compositionally biased region" description="Basic and acidic residues" evidence="1">
    <location>
        <begin position="127"/>
        <end position="149"/>
    </location>
</feature>
<feature type="compositionally biased region" description="Polar residues" evidence="1">
    <location>
        <begin position="30"/>
        <end position="41"/>
    </location>
</feature>
<evidence type="ECO:0000313" key="2">
    <source>
        <dbReference type="EMBL" id="TRY69487.1"/>
    </source>
</evidence>
<dbReference type="EMBL" id="VCGU01000010">
    <property type="protein sequence ID" value="TRY69487.1"/>
    <property type="molecule type" value="Genomic_DNA"/>
</dbReference>
<dbReference type="AlphaFoldDB" id="A0A553NVN8"/>
<feature type="non-terminal residue" evidence="2">
    <location>
        <position position="1"/>
    </location>
</feature>
<accession>A0A553NVN8</accession>